<feature type="domain" description="CBS" evidence="3">
    <location>
        <begin position="118"/>
        <end position="160"/>
    </location>
</feature>
<reference evidence="4" key="1">
    <citation type="submission" date="2013-08" db="EMBL/GenBank/DDBJ databases">
        <authorList>
            <person name="Mendez C."/>
            <person name="Richter M."/>
            <person name="Ferrer M."/>
            <person name="Sanchez J."/>
        </authorList>
    </citation>
    <scope>NUCLEOTIDE SEQUENCE</scope>
</reference>
<dbReference type="InterPro" id="IPR046342">
    <property type="entry name" value="CBS_dom_sf"/>
</dbReference>
<feature type="domain" description="CBS" evidence="3">
    <location>
        <begin position="50"/>
        <end position="109"/>
    </location>
</feature>
<dbReference type="SUPFAM" id="SSF54631">
    <property type="entry name" value="CBS-domain pair"/>
    <property type="match status" value="1"/>
</dbReference>
<dbReference type="InterPro" id="IPR000644">
    <property type="entry name" value="CBS_dom"/>
</dbReference>
<name>T1A4D2_9ZZZZ</name>
<dbReference type="PANTHER" id="PTHR22777">
    <property type="entry name" value="HEMOLYSIN-RELATED"/>
    <property type="match status" value="1"/>
</dbReference>
<accession>T1A4D2</accession>
<protein>
    <submittedName>
        <fullName evidence="4">CBS domain containing protein</fullName>
    </submittedName>
</protein>
<sequence length="160" mass="17651">RHADEEAAETTEEILAAVSEGTAEGAVDDEQRKMIEGIISFRDLQVGQIMMPRTDMITIGVNEPLEKIRDKILRDGLSRLPVHDGNLDNIVGILYAKDLLQFLGNSAAGAGTLDVRKLMRPPLFVPHSKPLRDLLRQFRSQRVHIAIVLDEFGGTAGLIT</sequence>
<dbReference type="PANTHER" id="PTHR22777:SF17">
    <property type="entry name" value="UPF0053 PROTEIN SLL0260"/>
    <property type="match status" value="1"/>
</dbReference>
<evidence type="ECO:0000259" key="3">
    <source>
        <dbReference type="PROSITE" id="PS51371"/>
    </source>
</evidence>
<evidence type="ECO:0000313" key="4">
    <source>
        <dbReference type="EMBL" id="EQD36700.1"/>
    </source>
</evidence>
<organism evidence="4">
    <name type="scientific">mine drainage metagenome</name>
    <dbReference type="NCBI Taxonomy" id="410659"/>
    <lineage>
        <taxon>unclassified sequences</taxon>
        <taxon>metagenomes</taxon>
        <taxon>ecological metagenomes</taxon>
    </lineage>
</organism>
<evidence type="ECO:0000256" key="2">
    <source>
        <dbReference type="ARBA" id="ARBA00023122"/>
    </source>
</evidence>
<dbReference type="CDD" id="cd04590">
    <property type="entry name" value="CBS_pair_CorC_HlyC_assoc"/>
    <property type="match status" value="1"/>
</dbReference>
<dbReference type="Gene3D" id="3.10.580.10">
    <property type="entry name" value="CBS-domain"/>
    <property type="match status" value="1"/>
</dbReference>
<keyword evidence="1" id="KW-0677">Repeat</keyword>
<proteinExistence type="predicted"/>
<dbReference type="PROSITE" id="PS51371">
    <property type="entry name" value="CBS"/>
    <property type="match status" value="2"/>
</dbReference>
<dbReference type="GO" id="GO:0005886">
    <property type="term" value="C:plasma membrane"/>
    <property type="evidence" value="ECO:0007669"/>
    <property type="project" value="TreeGrafter"/>
</dbReference>
<dbReference type="InterPro" id="IPR044751">
    <property type="entry name" value="Ion_transp-like_CBS"/>
</dbReference>
<feature type="non-terminal residue" evidence="4">
    <location>
        <position position="160"/>
    </location>
</feature>
<feature type="non-terminal residue" evidence="4">
    <location>
        <position position="1"/>
    </location>
</feature>
<evidence type="ECO:0000256" key="1">
    <source>
        <dbReference type="ARBA" id="ARBA00022737"/>
    </source>
</evidence>
<dbReference type="Pfam" id="PF00571">
    <property type="entry name" value="CBS"/>
    <property type="match status" value="2"/>
</dbReference>
<reference evidence="4" key="2">
    <citation type="journal article" date="2014" name="ISME J.">
        <title>Microbial stratification in low pH oxic and suboxic macroscopic growths along an acid mine drainage.</title>
        <authorList>
            <person name="Mendez-Garcia C."/>
            <person name="Mesa V."/>
            <person name="Sprenger R.R."/>
            <person name="Richter M."/>
            <person name="Diez M.S."/>
            <person name="Solano J."/>
            <person name="Bargiela R."/>
            <person name="Golyshina O.V."/>
            <person name="Manteca A."/>
            <person name="Ramos J.L."/>
            <person name="Gallego J.R."/>
            <person name="Llorente I."/>
            <person name="Martins Dos Santos V.A."/>
            <person name="Jensen O.N."/>
            <person name="Pelaez A.I."/>
            <person name="Sanchez J."/>
            <person name="Ferrer M."/>
        </authorList>
    </citation>
    <scope>NUCLEOTIDE SEQUENCE</scope>
</reference>
<dbReference type="SMART" id="SM00116">
    <property type="entry name" value="CBS"/>
    <property type="match status" value="1"/>
</dbReference>
<gene>
    <name evidence="4" type="ORF">B1B_16423</name>
</gene>
<keyword evidence="2" id="KW-0129">CBS domain</keyword>
<dbReference type="AlphaFoldDB" id="T1A4D2"/>
<dbReference type="FunFam" id="3.10.580.10:FF:000002">
    <property type="entry name" value="Magnesium/cobalt efflux protein CorC"/>
    <property type="match status" value="1"/>
</dbReference>
<comment type="caution">
    <text evidence="4">The sequence shown here is derived from an EMBL/GenBank/DDBJ whole genome shotgun (WGS) entry which is preliminary data.</text>
</comment>
<dbReference type="EMBL" id="AUZY01010926">
    <property type="protein sequence ID" value="EQD36700.1"/>
    <property type="molecule type" value="Genomic_DNA"/>
</dbReference>
<dbReference type="Gene3D" id="3.90.1280.20">
    <property type="match status" value="1"/>
</dbReference>